<proteinExistence type="predicted"/>
<name>A0A5A7R5M8_STRAF</name>
<dbReference type="AlphaFoldDB" id="A0A5A7R5M8"/>
<evidence type="ECO:0000313" key="2">
    <source>
        <dbReference type="EMBL" id="GER53073.1"/>
    </source>
</evidence>
<dbReference type="InterPro" id="IPR050796">
    <property type="entry name" value="SCF_F-box_component"/>
</dbReference>
<dbReference type="SUPFAM" id="SSF50965">
    <property type="entry name" value="Galactose oxidase, central domain"/>
    <property type="match status" value="1"/>
</dbReference>
<dbReference type="PANTHER" id="PTHR31672">
    <property type="entry name" value="BNACNNG10540D PROTEIN"/>
    <property type="match status" value="1"/>
</dbReference>
<dbReference type="InterPro" id="IPR006527">
    <property type="entry name" value="F-box-assoc_dom_typ1"/>
</dbReference>
<dbReference type="OrthoDB" id="1582872at2759"/>
<sequence length="345" mass="39520">MAALAARFLGITKSKLKSSPSNSYRILPHSPPPIAADPNRFSHRRPMFLVQHSRDKSRNFSVISPDSSWRIDDLRSRVFSSLLSIGNLSLITTFNDLILLSLDRPGYFNMHIGTTSLYGNIFTSYGFGFDPATSRDRCKIVRVFKADCDNYSYPRYRAELYSPETDSWQEIPYPFDYFSNQDGWALPWNSVHANGSYYWLIWERQSALCFDFADEKFLPRLIPLPEKVNSDFRLVEFHGSIAVIVWQGSEVEIWVWNGDGWSWSLASKFDVPTTVGSIECLFKNDKLFLLNIEGELMLFDRATGGLEGLGIHAEYMSIYPYIESTVRLGTRGFLNGKPFLDANWT</sequence>
<gene>
    <name evidence="2" type="ORF">STAS_30560</name>
</gene>
<dbReference type="Proteomes" id="UP000325081">
    <property type="component" value="Unassembled WGS sequence"/>
</dbReference>
<dbReference type="PANTHER" id="PTHR31672:SF13">
    <property type="entry name" value="F-BOX PROTEIN CPR30-LIKE"/>
    <property type="match status" value="1"/>
</dbReference>
<dbReference type="InterPro" id="IPR011043">
    <property type="entry name" value="Gal_Oxase/kelch_b-propeller"/>
</dbReference>
<organism evidence="2 3">
    <name type="scientific">Striga asiatica</name>
    <name type="common">Asiatic witchweed</name>
    <name type="synonym">Buchnera asiatica</name>
    <dbReference type="NCBI Taxonomy" id="4170"/>
    <lineage>
        <taxon>Eukaryota</taxon>
        <taxon>Viridiplantae</taxon>
        <taxon>Streptophyta</taxon>
        <taxon>Embryophyta</taxon>
        <taxon>Tracheophyta</taxon>
        <taxon>Spermatophyta</taxon>
        <taxon>Magnoliopsida</taxon>
        <taxon>eudicotyledons</taxon>
        <taxon>Gunneridae</taxon>
        <taxon>Pentapetalae</taxon>
        <taxon>asterids</taxon>
        <taxon>lamiids</taxon>
        <taxon>Lamiales</taxon>
        <taxon>Orobanchaceae</taxon>
        <taxon>Buchnereae</taxon>
        <taxon>Striga</taxon>
    </lineage>
</organism>
<dbReference type="InterPro" id="IPR017451">
    <property type="entry name" value="F-box-assoc_interact_dom"/>
</dbReference>
<feature type="domain" description="F-box associated beta-propeller type 1" evidence="1">
    <location>
        <begin position="121"/>
        <end position="298"/>
    </location>
</feature>
<dbReference type="NCBIfam" id="TIGR01640">
    <property type="entry name" value="F_box_assoc_1"/>
    <property type="match status" value="1"/>
</dbReference>
<accession>A0A5A7R5M8</accession>
<dbReference type="EMBL" id="BKCP01010514">
    <property type="protein sequence ID" value="GER53073.1"/>
    <property type="molecule type" value="Genomic_DNA"/>
</dbReference>
<comment type="caution">
    <text evidence="2">The sequence shown here is derived from an EMBL/GenBank/DDBJ whole genome shotgun (WGS) entry which is preliminary data.</text>
</comment>
<dbReference type="Pfam" id="PF07734">
    <property type="entry name" value="FBA_1"/>
    <property type="match status" value="1"/>
</dbReference>
<evidence type="ECO:0000259" key="1">
    <source>
        <dbReference type="Pfam" id="PF07734"/>
    </source>
</evidence>
<protein>
    <submittedName>
        <fullName evidence="2">F-box family protein</fullName>
    </submittedName>
</protein>
<evidence type="ECO:0000313" key="3">
    <source>
        <dbReference type="Proteomes" id="UP000325081"/>
    </source>
</evidence>
<reference evidence="3" key="1">
    <citation type="journal article" date="2019" name="Curr. Biol.">
        <title>Genome Sequence of Striga asiatica Provides Insight into the Evolution of Plant Parasitism.</title>
        <authorList>
            <person name="Yoshida S."/>
            <person name="Kim S."/>
            <person name="Wafula E.K."/>
            <person name="Tanskanen J."/>
            <person name="Kim Y.M."/>
            <person name="Honaas L."/>
            <person name="Yang Z."/>
            <person name="Spallek T."/>
            <person name="Conn C.E."/>
            <person name="Ichihashi Y."/>
            <person name="Cheong K."/>
            <person name="Cui S."/>
            <person name="Der J.P."/>
            <person name="Gundlach H."/>
            <person name="Jiao Y."/>
            <person name="Hori C."/>
            <person name="Ishida J.K."/>
            <person name="Kasahara H."/>
            <person name="Kiba T."/>
            <person name="Kim M.S."/>
            <person name="Koo N."/>
            <person name="Laohavisit A."/>
            <person name="Lee Y.H."/>
            <person name="Lumba S."/>
            <person name="McCourt P."/>
            <person name="Mortimer J.C."/>
            <person name="Mutuku J.M."/>
            <person name="Nomura T."/>
            <person name="Sasaki-Sekimoto Y."/>
            <person name="Seto Y."/>
            <person name="Wang Y."/>
            <person name="Wakatake T."/>
            <person name="Sakakibara H."/>
            <person name="Demura T."/>
            <person name="Yamaguchi S."/>
            <person name="Yoneyama K."/>
            <person name="Manabe R.I."/>
            <person name="Nelson D.C."/>
            <person name="Schulman A.H."/>
            <person name="Timko M.P."/>
            <person name="dePamphilis C.W."/>
            <person name="Choi D."/>
            <person name="Shirasu K."/>
        </authorList>
    </citation>
    <scope>NUCLEOTIDE SEQUENCE [LARGE SCALE GENOMIC DNA]</scope>
    <source>
        <strain evidence="3">cv. UVA1</strain>
    </source>
</reference>
<keyword evidence="3" id="KW-1185">Reference proteome</keyword>